<dbReference type="Proteomes" id="UP000683360">
    <property type="component" value="Unassembled WGS sequence"/>
</dbReference>
<comment type="caution">
    <text evidence="1">The sequence shown here is derived from an EMBL/GenBank/DDBJ whole genome shotgun (WGS) entry which is preliminary data.</text>
</comment>
<gene>
    <name evidence="1" type="ORF">MEDL_63099</name>
</gene>
<dbReference type="GO" id="GO:0004697">
    <property type="term" value="F:diacylglycerol-dependent serine/threonine kinase activity"/>
    <property type="evidence" value="ECO:0007669"/>
    <property type="project" value="UniProtKB-EC"/>
</dbReference>
<dbReference type="EC" id="2.7.11.13" evidence="1"/>
<accession>A0A8S3VBH2</accession>
<keyword evidence="1" id="KW-0808">Transferase</keyword>
<organism evidence="1 2">
    <name type="scientific">Mytilus edulis</name>
    <name type="common">Blue mussel</name>
    <dbReference type="NCBI Taxonomy" id="6550"/>
    <lineage>
        <taxon>Eukaryota</taxon>
        <taxon>Metazoa</taxon>
        <taxon>Spiralia</taxon>
        <taxon>Lophotrochozoa</taxon>
        <taxon>Mollusca</taxon>
        <taxon>Bivalvia</taxon>
        <taxon>Autobranchia</taxon>
        <taxon>Pteriomorphia</taxon>
        <taxon>Mytilida</taxon>
        <taxon>Mytiloidea</taxon>
        <taxon>Mytilidae</taxon>
        <taxon>Mytilinae</taxon>
        <taxon>Mytilus</taxon>
    </lineage>
</organism>
<keyword evidence="2" id="KW-1185">Reference proteome</keyword>
<dbReference type="EMBL" id="CAJPWZ010003089">
    <property type="protein sequence ID" value="CAG2251437.1"/>
    <property type="molecule type" value="Genomic_DNA"/>
</dbReference>
<sequence length="284" mass="32136">MELIPGAPIVSLEKDPDPVRTLPFTSGASQLRLSRPSRVSHTVSRRAEIRVSPVSCRAGFVTVLKNTVVKADKDSRWLIQMKSQRQKLLNHFSVILLLMMKHQRSWRLKVFASSVKIISYVCDPATNSFHGWSSHTCLARKDLLIILVVNLNFCDQGRCQDDPPTSCKDGRQDFNIQQFSSIEKHEREASTSYIKTPCSIRKKLEAAINLDRSLNADAVEDEDLGELRATLESADDNLKTQMLQNETNNLKEDHPKSEMEKDEIIGNLLKKVVSKSTDKIKVCF</sequence>
<reference evidence="1" key="1">
    <citation type="submission" date="2021-03" db="EMBL/GenBank/DDBJ databases">
        <authorList>
            <person name="Bekaert M."/>
        </authorList>
    </citation>
    <scope>NUCLEOTIDE SEQUENCE</scope>
</reference>
<dbReference type="AlphaFoldDB" id="A0A8S3VBH2"/>
<evidence type="ECO:0000313" key="1">
    <source>
        <dbReference type="EMBL" id="CAG2251437.1"/>
    </source>
</evidence>
<evidence type="ECO:0000313" key="2">
    <source>
        <dbReference type="Proteomes" id="UP000683360"/>
    </source>
</evidence>
<name>A0A8S3VBH2_MYTED</name>
<proteinExistence type="predicted"/>
<protein>
    <submittedName>
        <fullName evidence="1">PKN1</fullName>
        <ecNumber evidence="1">2.7.11.13</ecNumber>
    </submittedName>
</protein>